<dbReference type="RefSeq" id="YP_009199119.1">
    <property type="nucleotide sequence ID" value="NC_028805.1"/>
</dbReference>
<sequence>MMKRNNRERNFLTKQRAFLKVYLITKIKKGRSYGLQLARELADEFIRDGFVPTSAEVYRSLDELVEQGIVSRHTQLQEGTEKKPIIIYKISDLHRADSYLQLVQQDLKRSQRLIEKALKDNFHK</sequence>
<dbReference type="Gene3D" id="1.10.10.10">
    <property type="entry name" value="Winged helix-like DNA-binding domain superfamily/Winged helix DNA-binding domain"/>
    <property type="match status" value="1"/>
</dbReference>
<reference evidence="1 2" key="1">
    <citation type="journal article" date="2015" name="Genome Announc.">
        <title>Genome Sequences of Five Additional Brevibacillus laterosporus Bacteriophages.</title>
        <authorList>
            <person name="Merrill B.D."/>
            <person name="Berg J.A."/>
            <person name="Graves K.A."/>
            <person name="Ward A.T."/>
            <person name="Hilton J.A."/>
            <person name="Wake B.N."/>
            <person name="Grose J.H."/>
            <person name="Breakwell D.P."/>
            <person name="Burnett S.H."/>
        </authorList>
    </citation>
    <scope>NUCLEOTIDE SEQUENCE [LARGE SCALE GENOMIC DNA]</scope>
</reference>
<dbReference type="GO" id="GO:0003677">
    <property type="term" value="F:DNA binding"/>
    <property type="evidence" value="ECO:0007669"/>
    <property type="project" value="InterPro"/>
</dbReference>
<protein>
    <submittedName>
        <fullName evidence="1">Putative replication termination protein</fullName>
    </submittedName>
</protein>
<dbReference type="InterPro" id="IPR003432">
    <property type="entry name" value="RTP"/>
</dbReference>
<dbReference type="KEGG" id="vg:26626006"/>
<evidence type="ECO:0000313" key="1">
    <source>
        <dbReference type="EMBL" id="ALA07188.1"/>
    </source>
</evidence>
<dbReference type="GeneID" id="26626006"/>
<dbReference type="EMBL" id="KT151955">
    <property type="protein sequence ID" value="ALA07188.1"/>
    <property type="molecule type" value="Genomic_DNA"/>
</dbReference>
<dbReference type="InterPro" id="IPR036388">
    <property type="entry name" value="WH-like_DNA-bd_sf"/>
</dbReference>
<gene>
    <name evidence="1" type="ORF">JENST_58</name>
</gene>
<dbReference type="GO" id="GO:0006274">
    <property type="term" value="P:DNA replication termination"/>
    <property type="evidence" value="ECO:0007669"/>
    <property type="project" value="InterPro"/>
</dbReference>
<dbReference type="Pfam" id="PF02334">
    <property type="entry name" value="RTP"/>
    <property type="match status" value="1"/>
</dbReference>
<dbReference type="InterPro" id="IPR036390">
    <property type="entry name" value="WH_DNA-bd_sf"/>
</dbReference>
<keyword evidence="2" id="KW-1185">Reference proteome</keyword>
<dbReference type="SUPFAM" id="SSF46785">
    <property type="entry name" value="Winged helix' DNA-binding domain"/>
    <property type="match status" value="1"/>
</dbReference>
<evidence type="ECO:0000313" key="2">
    <source>
        <dbReference type="Proteomes" id="UP000208104"/>
    </source>
</evidence>
<accession>A0A0K2CN86</accession>
<name>A0A0K2CN86_9CAUD</name>
<proteinExistence type="predicted"/>
<organism evidence="1 2">
    <name type="scientific">Brevibacillus phage Jenst</name>
    <dbReference type="NCBI Taxonomy" id="1691954"/>
    <lineage>
        <taxon>Viruses</taxon>
        <taxon>Duplodnaviria</taxon>
        <taxon>Heunggongvirae</taxon>
        <taxon>Uroviricota</taxon>
        <taxon>Caudoviricetes</taxon>
        <taxon>Jenstvirus</taxon>
        <taxon>Jenstvirus jenst</taxon>
    </lineage>
</organism>
<dbReference type="Proteomes" id="UP000208104">
    <property type="component" value="Segment"/>
</dbReference>